<keyword evidence="5 10" id="KW-0133">Cell shape</keyword>
<keyword evidence="4 10" id="KW-0808">Transferase</keyword>
<keyword evidence="3 10" id="KW-0328">Glycosyltransferase</keyword>
<keyword evidence="2 10" id="KW-0132">Cell division</keyword>
<comment type="catalytic activity">
    <reaction evidence="10">
        <text>di-trans,octa-cis-undecaprenyl diphospho-N-acetyl-alpha-D-muramoyl-L-alanyl-D-glutamyl-meso-2,6-diaminopimeloyl-D-alanyl-D-alanine + UDP-N-acetyl-alpha-D-glucosamine = di-trans,octa-cis-undecaprenyl diphospho-[N-acetyl-alpha-D-glucosaminyl-(1-&gt;4)]-N-acetyl-alpha-D-muramoyl-L-alanyl-D-glutamyl-meso-2,6-diaminopimeloyl-D-alanyl-D-alanine + UDP + H(+)</text>
        <dbReference type="Rhea" id="RHEA:31227"/>
        <dbReference type="ChEBI" id="CHEBI:15378"/>
        <dbReference type="ChEBI" id="CHEBI:57705"/>
        <dbReference type="ChEBI" id="CHEBI:58223"/>
        <dbReference type="ChEBI" id="CHEBI:61387"/>
        <dbReference type="ChEBI" id="CHEBI:61388"/>
        <dbReference type="EC" id="2.4.1.227"/>
    </reaction>
</comment>
<dbReference type="GO" id="GO:0005886">
    <property type="term" value="C:plasma membrane"/>
    <property type="evidence" value="ECO:0007669"/>
    <property type="project" value="UniProtKB-SubCell"/>
</dbReference>
<dbReference type="Pfam" id="PF04101">
    <property type="entry name" value="Glyco_tran_28_C"/>
    <property type="match status" value="1"/>
</dbReference>
<dbReference type="NCBIfam" id="TIGR01133">
    <property type="entry name" value="murG"/>
    <property type="match status" value="1"/>
</dbReference>
<dbReference type="InterPro" id="IPR006009">
    <property type="entry name" value="GlcNAc_MurG"/>
</dbReference>
<name>A0A939KP50_9PROT</name>
<protein>
    <recommendedName>
        <fullName evidence="10">UDP-N-acetylglucosamine--N-acetylmuramyl-(pentapeptide) pyrophosphoryl-undecaprenol N-acetylglucosamine transferase</fullName>
        <ecNumber evidence="10">2.4.1.227</ecNumber>
    </recommendedName>
    <alternativeName>
        <fullName evidence="10">Undecaprenyl-PP-MurNAc-pentapeptide-UDPGlcNAc GlcNAc transferase</fullName>
    </alternativeName>
</protein>
<feature type="binding site" evidence="10">
    <location>
        <position position="195"/>
    </location>
    <ligand>
        <name>UDP-N-acetyl-alpha-D-glucosamine</name>
        <dbReference type="ChEBI" id="CHEBI:57705"/>
    </ligand>
</feature>
<evidence type="ECO:0000256" key="10">
    <source>
        <dbReference type="HAMAP-Rule" id="MF_00033"/>
    </source>
</evidence>
<keyword evidence="14" id="KW-1185">Reference proteome</keyword>
<dbReference type="GO" id="GO:0008360">
    <property type="term" value="P:regulation of cell shape"/>
    <property type="evidence" value="ECO:0007669"/>
    <property type="project" value="UniProtKB-KW"/>
</dbReference>
<comment type="subcellular location">
    <subcellularLocation>
        <location evidence="10">Cell membrane</location>
        <topology evidence="10">Peripheral membrane protein</topology>
        <orientation evidence="10">Cytoplasmic side</orientation>
    </subcellularLocation>
</comment>
<feature type="domain" description="Glycosyl transferase family 28 C-terminal" evidence="12">
    <location>
        <begin position="189"/>
        <end position="354"/>
    </location>
</feature>
<comment type="caution">
    <text evidence="13">The sequence shown here is derived from an EMBL/GenBank/DDBJ whole genome shotgun (WGS) entry which is preliminary data.</text>
</comment>
<keyword evidence="1 10" id="KW-1003">Cell membrane</keyword>
<reference evidence="13" key="1">
    <citation type="submission" date="2021-03" db="EMBL/GenBank/DDBJ databases">
        <title>The complete genome sequence of Acetobacter sp. TBRC 12339.</title>
        <authorList>
            <person name="Charoenyingcharoen P."/>
            <person name="Yukphan P."/>
        </authorList>
    </citation>
    <scope>NUCLEOTIDE SEQUENCE</scope>
    <source>
        <strain evidence="13">TBRC 12339</strain>
    </source>
</reference>
<dbReference type="HAMAP" id="MF_00033">
    <property type="entry name" value="MurG"/>
    <property type="match status" value="1"/>
</dbReference>
<feature type="binding site" evidence="10">
    <location>
        <position position="169"/>
    </location>
    <ligand>
        <name>UDP-N-acetyl-alpha-D-glucosamine</name>
        <dbReference type="ChEBI" id="CHEBI:57705"/>
    </ligand>
</feature>
<sequence>MRPCTIVIAAGGTGGHFFPAEALAGILAARGHTLILMTDERAGKRASGVFAQGAQYVLPGAGVAGRGPVRAIRAGLTLLRSACRARTILRDIRPDAVVGFGGYPSVAPLLGARMLGRAHPRLIIHEGNAVLGRANAVLARFADAIATSFPTVAKLPIGSPTVLTGMPVRPAIAALAGEPWQPPGERINLLVWGGSLGARVFSQVVPAALARLPDDIRTRLNVTQQARADDVQGVRTAYAQTGIAARVEPFLDDVPDLLRAAHLVIGRAGGSSVAEITTAGRPSILVPLPIAASDEQTENARAITEVGAGWMIRQPDFTPTTLAAHLADLFHAPDELARAAQGAASLARPDAAQNLANVVEECLQFFPFPAHPASSGEKTRP</sequence>
<comment type="pathway">
    <text evidence="10">Cell wall biogenesis; peptidoglycan biosynthesis.</text>
</comment>
<dbReference type="Proteomes" id="UP000664073">
    <property type="component" value="Unassembled WGS sequence"/>
</dbReference>
<evidence type="ECO:0000256" key="3">
    <source>
        <dbReference type="ARBA" id="ARBA00022676"/>
    </source>
</evidence>
<comment type="caution">
    <text evidence="10">Lacks conserved residue(s) required for the propagation of feature annotation.</text>
</comment>
<comment type="similarity">
    <text evidence="10">Belongs to the glycosyltransferase 28 family. MurG subfamily.</text>
</comment>
<comment type="function">
    <text evidence="10">Cell wall formation. Catalyzes the transfer of a GlcNAc subunit on undecaprenyl-pyrophosphoryl-MurNAc-pentapeptide (lipid intermediate I) to form undecaprenyl-pyrophosphoryl-MurNAc-(pentapeptide)GlcNAc (lipid intermediate II).</text>
</comment>
<dbReference type="GO" id="GO:0050511">
    <property type="term" value="F:undecaprenyldiphospho-muramoylpentapeptide beta-N-acetylglucosaminyltransferase activity"/>
    <property type="evidence" value="ECO:0007669"/>
    <property type="project" value="UniProtKB-UniRule"/>
</dbReference>
<dbReference type="SUPFAM" id="SSF53756">
    <property type="entry name" value="UDP-Glycosyltransferase/glycogen phosphorylase"/>
    <property type="match status" value="1"/>
</dbReference>
<evidence type="ECO:0000313" key="14">
    <source>
        <dbReference type="Proteomes" id="UP000664073"/>
    </source>
</evidence>
<feature type="binding site" evidence="10">
    <location>
        <begin position="13"/>
        <end position="15"/>
    </location>
    <ligand>
        <name>UDP-N-acetyl-alpha-D-glucosamine</name>
        <dbReference type="ChEBI" id="CHEBI:57705"/>
    </ligand>
</feature>
<evidence type="ECO:0000256" key="1">
    <source>
        <dbReference type="ARBA" id="ARBA00022475"/>
    </source>
</evidence>
<dbReference type="RefSeq" id="WP_207847114.1">
    <property type="nucleotide sequence ID" value="NZ_JAFVMH010000010.1"/>
</dbReference>
<dbReference type="InterPro" id="IPR007235">
    <property type="entry name" value="Glyco_trans_28_C"/>
</dbReference>
<dbReference type="GO" id="GO:0071555">
    <property type="term" value="P:cell wall organization"/>
    <property type="evidence" value="ECO:0007669"/>
    <property type="project" value="UniProtKB-KW"/>
</dbReference>
<evidence type="ECO:0000256" key="7">
    <source>
        <dbReference type="ARBA" id="ARBA00023136"/>
    </source>
</evidence>
<dbReference type="Gene3D" id="3.40.50.2000">
    <property type="entry name" value="Glycogen Phosphorylase B"/>
    <property type="match status" value="2"/>
</dbReference>
<evidence type="ECO:0000256" key="8">
    <source>
        <dbReference type="ARBA" id="ARBA00023306"/>
    </source>
</evidence>
<proteinExistence type="inferred from homology"/>
<dbReference type="Pfam" id="PF03033">
    <property type="entry name" value="Glyco_transf_28"/>
    <property type="match status" value="1"/>
</dbReference>
<dbReference type="GO" id="GO:0051301">
    <property type="term" value="P:cell division"/>
    <property type="evidence" value="ECO:0007669"/>
    <property type="project" value="UniProtKB-KW"/>
</dbReference>
<gene>
    <name evidence="10 13" type="primary">murG</name>
    <name evidence="13" type="ORF">J2D77_14830</name>
</gene>
<evidence type="ECO:0000256" key="5">
    <source>
        <dbReference type="ARBA" id="ARBA00022960"/>
    </source>
</evidence>
<keyword evidence="6 10" id="KW-0573">Peptidoglycan synthesis</keyword>
<dbReference type="GO" id="GO:0009252">
    <property type="term" value="P:peptidoglycan biosynthetic process"/>
    <property type="evidence" value="ECO:0007669"/>
    <property type="project" value="UniProtKB-UniRule"/>
</dbReference>
<evidence type="ECO:0000256" key="9">
    <source>
        <dbReference type="ARBA" id="ARBA00023316"/>
    </source>
</evidence>
<dbReference type="GO" id="GO:0005975">
    <property type="term" value="P:carbohydrate metabolic process"/>
    <property type="evidence" value="ECO:0007669"/>
    <property type="project" value="InterPro"/>
</dbReference>
<feature type="binding site" evidence="10">
    <location>
        <position position="128"/>
    </location>
    <ligand>
        <name>UDP-N-acetyl-alpha-D-glucosamine</name>
        <dbReference type="ChEBI" id="CHEBI:57705"/>
    </ligand>
</feature>
<evidence type="ECO:0000256" key="4">
    <source>
        <dbReference type="ARBA" id="ARBA00022679"/>
    </source>
</evidence>
<dbReference type="PANTHER" id="PTHR21015">
    <property type="entry name" value="UDP-N-ACETYLGLUCOSAMINE--N-ACETYLMURAMYL-(PENTAPEPTIDE) PYROPHOSPHORYL-UNDECAPRENOL N-ACETYLGLUCOSAMINE TRANSFERASE 1"/>
    <property type="match status" value="1"/>
</dbReference>
<dbReference type="EMBL" id="JAFVMH010000010">
    <property type="protein sequence ID" value="MBO1326425.1"/>
    <property type="molecule type" value="Genomic_DNA"/>
</dbReference>
<feature type="domain" description="Glycosyltransferase family 28 N-terminal" evidence="11">
    <location>
        <begin position="6"/>
        <end position="146"/>
    </location>
</feature>
<dbReference type="CDD" id="cd03785">
    <property type="entry name" value="GT28_MurG"/>
    <property type="match status" value="1"/>
</dbReference>
<accession>A0A939KP50</accession>
<dbReference type="InterPro" id="IPR004276">
    <property type="entry name" value="GlycoTrans_28_N"/>
</dbReference>
<evidence type="ECO:0000259" key="11">
    <source>
        <dbReference type="Pfam" id="PF03033"/>
    </source>
</evidence>
<keyword evidence="7 10" id="KW-0472">Membrane</keyword>
<evidence type="ECO:0000259" key="12">
    <source>
        <dbReference type="Pfam" id="PF04101"/>
    </source>
</evidence>
<keyword evidence="9 10" id="KW-0961">Cell wall biogenesis/degradation</keyword>
<dbReference type="PANTHER" id="PTHR21015:SF22">
    <property type="entry name" value="GLYCOSYLTRANSFERASE"/>
    <property type="match status" value="1"/>
</dbReference>
<dbReference type="AlphaFoldDB" id="A0A939KP50"/>
<evidence type="ECO:0000256" key="2">
    <source>
        <dbReference type="ARBA" id="ARBA00022618"/>
    </source>
</evidence>
<evidence type="ECO:0000313" key="13">
    <source>
        <dbReference type="EMBL" id="MBO1326425.1"/>
    </source>
</evidence>
<dbReference type="EC" id="2.4.1.227" evidence="10"/>
<evidence type="ECO:0000256" key="6">
    <source>
        <dbReference type="ARBA" id="ARBA00022984"/>
    </source>
</evidence>
<keyword evidence="8 10" id="KW-0131">Cell cycle</keyword>
<organism evidence="13 14">
    <name type="scientific">Acetobacter garciniae</name>
    <dbReference type="NCBI Taxonomy" id="2817435"/>
    <lineage>
        <taxon>Bacteria</taxon>
        <taxon>Pseudomonadati</taxon>
        <taxon>Pseudomonadota</taxon>
        <taxon>Alphaproteobacteria</taxon>
        <taxon>Acetobacterales</taxon>
        <taxon>Acetobacteraceae</taxon>
        <taxon>Acetobacter</taxon>
    </lineage>
</organism>
<feature type="binding site" evidence="10">
    <location>
        <position position="296"/>
    </location>
    <ligand>
        <name>UDP-N-acetyl-alpha-D-glucosamine</name>
        <dbReference type="ChEBI" id="CHEBI:57705"/>
    </ligand>
</feature>